<dbReference type="EMBL" id="FNVU01000001">
    <property type="protein sequence ID" value="SEF51595.1"/>
    <property type="molecule type" value="Genomic_DNA"/>
</dbReference>
<protein>
    <submittedName>
        <fullName evidence="1">Uncharacterized protein</fullName>
    </submittedName>
</protein>
<dbReference type="RefSeq" id="WP_103883613.1">
    <property type="nucleotide sequence ID" value="NZ_FNVU01000001.1"/>
</dbReference>
<proteinExistence type="predicted"/>
<dbReference type="OrthoDB" id="4350540at2"/>
<evidence type="ECO:0000313" key="1">
    <source>
        <dbReference type="EMBL" id="SEF51595.1"/>
    </source>
</evidence>
<keyword evidence="2" id="KW-1185">Reference proteome</keyword>
<reference evidence="1 2" key="1">
    <citation type="submission" date="2016-10" db="EMBL/GenBank/DDBJ databases">
        <authorList>
            <person name="de Groot N.N."/>
        </authorList>
    </citation>
    <scope>NUCLEOTIDE SEQUENCE [LARGE SCALE GENOMIC DNA]</scope>
    <source>
        <strain evidence="1 2">CGMCC 4.2023</strain>
    </source>
</reference>
<accession>A0A1H5SM58</accession>
<sequence>MGLPAVVDFRAPLDGQPWNQVPTERRGITPARKIEEPVYFTGDVGPGRIVHRGNCRSIRGLASPATTGHVLAAVPAS</sequence>
<organism evidence="1 2">
    <name type="scientific">Actinacidiphila yanglinensis</name>
    <dbReference type="NCBI Taxonomy" id="310779"/>
    <lineage>
        <taxon>Bacteria</taxon>
        <taxon>Bacillati</taxon>
        <taxon>Actinomycetota</taxon>
        <taxon>Actinomycetes</taxon>
        <taxon>Kitasatosporales</taxon>
        <taxon>Streptomycetaceae</taxon>
        <taxon>Actinacidiphila</taxon>
    </lineage>
</organism>
<dbReference type="AlphaFoldDB" id="A0A1H5SM58"/>
<name>A0A1H5SM58_9ACTN</name>
<gene>
    <name evidence="1" type="ORF">SAMN05216223_101191</name>
</gene>
<evidence type="ECO:0000313" key="2">
    <source>
        <dbReference type="Proteomes" id="UP000236754"/>
    </source>
</evidence>
<dbReference type="Proteomes" id="UP000236754">
    <property type="component" value="Unassembled WGS sequence"/>
</dbReference>